<evidence type="ECO:0000259" key="5">
    <source>
        <dbReference type="PROSITE" id="PS50004"/>
    </source>
</evidence>
<keyword evidence="3" id="KW-0343">GTPase activation</keyword>
<dbReference type="SUPFAM" id="SSF48350">
    <property type="entry name" value="GTPase activation domain, GAP"/>
    <property type="match status" value="1"/>
</dbReference>
<dbReference type="GO" id="GO:0043197">
    <property type="term" value="C:dendritic spine"/>
    <property type="evidence" value="ECO:0007669"/>
    <property type="project" value="UniProtKB-SubCell"/>
</dbReference>
<reference evidence="8" key="2">
    <citation type="submission" date="2025-08" db="UniProtKB">
        <authorList>
            <consortium name="Ensembl"/>
        </authorList>
    </citation>
    <scope>IDENTIFICATION</scope>
</reference>
<dbReference type="GeneTree" id="ENSGT00940000153491"/>
<dbReference type="Proteomes" id="UP000007303">
    <property type="component" value="Unassembled WGS sequence"/>
</dbReference>
<name>H3CXS2_TETNG</name>
<evidence type="ECO:0000313" key="8">
    <source>
        <dbReference type="Ensembl" id="ENSTNIP00000013057.1"/>
    </source>
</evidence>
<reference evidence="9" key="1">
    <citation type="journal article" date="2004" name="Nature">
        <title>Genome duplication in the teleost fish Tetraodon nigroviridis reveals the early vertebrate proto-karyotype.</title>
        <authorList>
            <person name="Jaillon O."/>
            <person name="Aury J.-M."/>
            <person name="Brunet F."/>
            <person name="Petit J.-L."/>
            <person name="Stange-Thomann N."/>
            <person name="Mauceli E."/>
            <person name="Bouneau L."/>
            <person name="Fischer C."/>
            <person name="Ozouf-Costaz C."/>
            <person name="Bernot A."/>
            <person name="Nicaud S."/>
            <person name="Jaffe D."/>
            <person name="Fisher S."/>
            <person name="Lutfalla G."/>
            <person name="Dossat C."/>
            <person name="Segurens B."/>
            <person name="Dasilva C."/>
            <person name="Salanoubat M."/>
            <person name="Levy M."/>
            <person name="Boudet N."/>
            <person name="Castellano S."/>
            <person name="Anthouard V."/>
            <person name="Jubin C."/>
            <person name="Castelli V."/>
            <person name="Katinka M."/>
            <person name="Vacherie B."/>
            <person name="Biemont C."/>
            <person name="Skalli Z."/>
            <person name="Cattolico L."/>
            <person name="Poulain J."/>
            <person name="De Berardinis V."/>
            <person name="Cruaud C."/>
            <person name="Duprat S."/>
            <person name="Brottier P."/>
            <person name="Coutanceau J.-P."/>
            <person name="Gouzy J."/>
            <person name="Parra G."/>
            <person name="Lardier G."/>
            <person name="Chapple C."/>
            <person name="McKernan K.J."/>
            <person name="McEwan P."/>
            <person name="Bosak S."/>
            <person name="Kellis M."/>
            <person name="Volff J.-N."/>
            <person name="Guigo R."/>
            <person name="Zody M.C."/>
            <person name="Mesirov J."/>
            <person name="Lindblad-Toh K."/>
            <person name="Birren B."/>
            <person name="Nusbaum C."/>
            <person name="Kahn D."/>
            <person name="Robinson-Rechavi M."/>
            <person name="Laudet V."/>
            <person name="Schachter V."/>
            <person name="Quetier F."/>
            <person name="Saurin W."/>
            <person name="Scarpelli C."/>
            <person name="Wincker P."/>
            <person name="Lander E.S."/>
            <person name="Weissenbach J."/>
            <person name="Roest Crollius H."/>
        </authorList>
    </citation>
    <scope>NUCLEOTIDE SEQUENCE [LARGE SCALE GENOMIC DNA]</scope>
</reference>
<dbReference type="HOGENOM" id="CLU_004000_1_0_1"/>
<dbReference type="Pfam" id="PF00621">
    <property type="entry name" value="RhoGEF"/>
    <property type="match status" value="1"/>
</dbReference>
<dbReference type="GO" id="GO:0005096">
    <property type="term" value="F:GTPase activator activity"/>
    <property type="evidence" value="ECO:0007669"/>
    <property type="project" value="UniProtKB-KW"/>
</dbReference>
<reference evidence="8" key="3">
    <citation type="submission" date="2025-09" db="UniProtKB">
        <authorList>
            <consortium name="Ensembl"/>
        </authorList>
    </citation>
    <scope>IDENTIFICATION</scope>
</reference>
<dbReference type="Gene3D" id="2.60.40.150">
    <property type="entry name" value="C2 domain"/>
    <property type="match status" value="1"/>
</dbReference>
<dbReference type="SMART" id="SM00324">
    <property type="entry name" value="RhoGAP"/>
    <property type="match status" value="1"/>
</dbReference>
<dbReference type="SUPFAM" id="SSF50729">
    <property type="entry name" value="PH domain-like"/>
    <property type="match status" value="1"/>
</dbReference>
<evidence type="ECO:0000313" key="9">
    <source>
        <dbReference type="Proteomes" id="UP000007303"/>
    </source>
</evidence>
<dbReference type="Gene3D" id="1.20.900.10">
    <property type="entry name" value="Dbl homology (DH) domain"/>
    <property type="match status" value="1"/>
</dbReference>
<accession>H3CXS2</accession>
<dbReference type="CDD" id="cd00160">
    <property type="entry name" value="RhoGEF"/>
    <property type="match status" value="1"/>
</dbReference>
<dbReference type="PANTHER" id="PTHR23182:SF6">
    <property type="entry name" value="ACTIVE BREAKPOINT CLUSTER REGION-RELATED PROTEIN-LIKE"/>
    <property type="match status" value="1"/>
</dbReference>
<dbReference type="Gene3D" id="1.10.555.10">
    <property type="entry name" value="Rho GTPase activation protein"/>
    <property type="match status" value="1"/>
</dbReference>
<dbReference type="GO" id="GO:0005085">
    <property type="term" value="F:guanyl-nucleotide exchange factor activity"/>
    <property type="evidence" value="ECO:0007669"/>
    <property type="project" value="UniProtKB-KW"/>
</dbReference>
<dbReference type="PROSITE" id="PS50238">
    <property type="entry name" value="RHOGAP"/>
    <property type="match status" value="1"/>
</dbReference>
<feature type="domain" description="DH" evidence="6">
    <location>
        <begin position="17"/>
        <end position="210"/>
    </location>
</feature>
<feature type="domain" description="C2" evidence="5">
    <location>
        <begin position="407"/>
        <end position="525"/>
    </location>
</feature>
<dbReference type="STRING" id="99883.ENSTNIP00000013057"/>
<evidence type="ECO:0000256" key="3">
    <source>
        <dbReference type="ARBA" id="ARBA00022468"/>
    </source>
</evidence>
<feature type="domain" description="Rho-GAP" evidence="7">
    <location>
        <begin position="556"/>
        <end position="742"/>
    </location>
</feature>
<evidence type="ECO:0000256" key="4">
    <source>
        <dbReference type="ARBA" id="ARBA00022658"/>
    </source>
</evidence>
<evidence type="ECO:0000256" key="2">
    <source>
        <dbReference type="ARBA" id="ARBA00004552"/>
    </source>
</evidence>
<organism evidence="8 9">
    <name type="scientific">Tetraodon nigroviridis</name>
    <name type="common">Spotted green pufferfish</name>
    <name type="synonym">Chelonodon nigroviridis</name>
    <dbReference type="NCBI Taxonomy" id="99883"/>
    <lineage>
        <taxon>Eukaryota</taxon>
        <taxon>Metazoa</taxon>
        <taxon>Chordata</taxon>
        <taxon>Craniata</taxon>
        <taxon>Vertebrata</taxon>
        <taxon>Euteleostomi</taxon>
        <taxon>Actinopterygii</taxon>
        <taxon>Neopterygii</taxon>
        <taxon>Teleostei</taxon>
        <taxon>Neoteleostei</taxon>
        <taxon>Acanthomorphata</taxon>
        <taxon>Eupercaria</taxon>
        <taxon>Tetraodontiformes</taxon>
        <taxon>Tetradontoidea</taxon>
        <taxon>Tetraodontidae</taxon>
        <taxon>Tetraodon</taxon>
    </lineage>
</organism>
<dbReference type="InterPro" id="IPR037769">
    <property type="entry name" value="Abr/Bcr"/>
</dbReference>
<dbReference type="InterPro" id="IPR000219">
    <property type="entry name" value="DH_dom"/>
</dbReference>
<dbReference type="Pfam" id="PF00620">
    <property type="entry name" value="RhoGAP"/>
    <property type="match status" value="1"/>
</dbReference>
<dbReference type="InterPro" id="IPR011993">
    <property type="entry name" value="PH-like_dom_sf"/>
</dbReference>
<dbReference type="GO" id="GO:0030424">
    <property type="term" value="C:axon"/>
    <property type="evidence" value="ECO:0007669"/>
    <property type="project" value="UniProtKB-SubCell"/>
</dbReference>
<protein>
    <submittedName>
        <fullName evidence="8">Si:dkey-33c9.6</fullName>
    </submittedName>
</protein>
<dbReference type="InterPro" id="IPR035899">
    <property type="entry name" value="DBL_dom_sf"/>
</dbReference>
<dbReference type="SUPFAM" id="SSF49562">
    <property type="entry name" value="C2 domain (Calcium/lipid-binding domain, CaLB)"/>
    <property type="match status" value="1"/>
</dbReference>
<dbReference type="InterPro" id="IPR035892">
    <property type="entry name" value="C2_domain_sf"/>
</dbReference>
<dbReference type="SUPFAM" id="SSF48065">
    <property type="entry name" value="DBL homology domain (DH-domain)"/>
    <property type="match status" value="1"/>
</dbReference>
<dbReference type="GO" id="GO:0007165">
    <property type="term" value="P:signal transduction"/>
    <property type="evidence" value="ECO:0007669"/>
    <property type="project" value="InterPro"/>
</dbReference>
<dbReference type="OMA" id="QDQYRFC"/>
<sequence length="772" mass="86836">WMCVNQTFCSPEEMLQRRLVVLRGILRSEEVYLRQLDALLTPMKALWASAGTSQPVLSSQEVQTVFYQVPEIRDMHQSFSSGLKARLSGWDRTGIVGDLFLKMVNQLGLYGGFIGNYKEAVEVVRRCSQADVRFRTLAEVARAPSMMPNDSSEGKYTFEALLYQPLDRVTKTTLVLRDVLKATPDEHGDRVPLQEALRLSRSFLAGVNESSLSRREVTLSHAMTRRLVRDGFVVDASEGERSLRHLFLFTDLLLCTRFKHAARGKQDHYRFCWYLPLARLKLRWAAEPHPPDLRLHAIRSKMYLLRQQEAERKLRMSRVQKASRILAARGRKKLEQMELMLLTHSPRYRLELHSSTAGTHLLLFSSLYDLEEWRAAIHQLTTDGIETVPPDLLTLTGSCVKLRMTQQPPLRSAGAAEDEDALCGTLGVAVHAARGLQQPACVYVCLEVDGYASHHQQAQTHSSVLGLNPHWDQELCFQVDGAQSLKVVCVSQGEGQQDDAVLAKTWVQLDPKTIDEGWRRQTLSLGQVKLAVSLRFRPHLVGPPTLASQEQPVFGVPLEAVARQEGGLVPHVVRCCVEEVERRGMDEVGIYRVSGAAQDIGTLKATFHTSLREAVAGLRSAEVNVVSGLLKLYFRELPEPLVPTRLFHSLAQMLDIQEVETRLGSMVTILQSCPEPNRNTFLYLLHHLQRVSEKQATNKMSLMNLATVFGPSLLRPPVAGPGQDAVPVDISQEVVVQVQVIFWFLQCRHLPEARTSLQPDSDEDEDEESTYL</sequence>
<dbReference type="AlphaFoldDB" id="H3CXS2"/>
<dbReference type="InParanoid" id="H3CXS2"/>
<proteinExistence type="predicted"/>
<dbReference type="GO" id="GO:0016020">
    <property type="term" value="C:membrane"/>
    <property type="evidence" value="ECO:0007669"/>
    <property type="project" value="TreeGrafter"/>
</dbReference>
<dbReference type="InterPro" id="IPR008936">
    <property type="entry name" value="Rho_GTPase_activation_prot"/>
</dbReference>
<dbReference type="PROSITE" id="PS50010">
    <property type="entry name" value="DH_2"/>
    <property type="match status" value="1"/>
</dbReference>
<evidence type="ECO:0000259" key="6">
    <source>
        <dbReference type="PROSITE" id="PS50010"/>
    </source>
</evidence>
<evidence type="ECO:0000259" key="7">
    <source>
        <dbReference type="PROSITE" id="PS50238"/>
    </source>
</evidence>
<dbReference type="InterPro" id="IPR000008">
    <property type="entry name" value="C2_dom"/>
</dbReference>
<dbReference type="Pfam" id="PF00168">
    <property type="entry name" value="C2"/>
    <property type="match status" value="1"/>
</dbReference>
<comment type="subcellular location">
    <subcellularLocation>
        <location evidence="1">Cell projection</location>
        <location evidence="1">Axon</location>
    </subcellularLocation>
    <subcellularLocation>
        <location evidence="2">Cell projection</location>
        <location evidence="2">Dendritic spine</location>
    </subcellularLocation>
</comment>
<evidence type="ECO:0000256" key="1">
    <source>
        <dbReference type="ARBA" id="ARBA00004489"/>
    </source>
</evidence>
<dbReference type="Gene3D" id="2.30.29.30">
    <property type="entry name" value="Pleckstrin-homology domain (PH domain)/Phosphotyrosine-binding domain (PTB)"/>
    <property type="match status" value="1"/>
</dbReference>
<dbReference type="PANTHER" id="PTHR23182">
    <property type="entry name" value="BREAKPOINT CLUSTER REGION PROTEIN BCR"/>
    <property type="match status" value="1"/>
</dbReference>
<dbReference type="PROSITE" id="PS50004">
    <property type="entry name" value="C2"/>
    <property type="match status" value="1"/>
</dbReference>
<keyword evidence="9" id="KW-1185">Reference proteome</keyword>
<keyword evidence="4" id="KW-0344">Guanine-nucleotide releasing factor</keyword>
<dbReference type="InterPro" id="IPR000198">
    <property type="entry name" value="RhoGAP_dom"/>
</dbReference>
<dbReference type="SMART" id="SM00239">
    <property type="entry name" value="C2"/>
    <property type="match status" value="1"/>
</dbReference>
<dbReference type="SMART" id="SM00325">
    <property type="entry name" value="RhoGEF"/>
    <property type="match status" value="1"/>
</dbReference>
<dbReference type="Ensembl" id="ENSTNIT00000013249.1">
    <property type="protein sequence ID" value="ENSTNIP00000013057.1"/>
    <property type="gene ID" value="ENSTNIG00000010159.1"/>
</dbReference>